<dbReference type="Proteomes" id="UP000652720">
    <property type="component" value="Unassembled WGS sequence"/>
</dbReference>
<reference evidence="6" key="1">
    <citation type="journal article" date="2014" name="Int. J. Syst. Evol. Microbiol.">
        <title>Complete genome of a new Firmicutes species belonging to the dominant human colonic microbiota ('Ruminococcus bicirculans') reveals two chromosomes and a selective capacity to utilize plant glucans.</title>
        <authorList>
            <consortium name="NISC Comparative Sequencing Program"/>
            <person name="Wegmann U."/>
            <person name="Louis P."/>
            <person name="Goesmann A."/>
            <person name="Henrissat B."/>
            <person name="Duncan S.H."/>
            <person name="Flint H.J."/>
        </authorList>
    </citation>
    <scope>NUCLEOTIDE SEQUENCE</scope>
    <source>
        <strain evidence="6">CGMCC 1.8884</strain>
    </source>
</reference>
<dbReference type="CDD" id="cd02440">
    <property type="entry name" value="AdoMet_MTases"/>
    <property type="match status" value="1"/>
</dbReference>
<sequence>MTDQAQYQDPRLVPLYDLINRWGADDDFFLTLANETPGCRLLDLGCGTGRLTTALARAGHHVTGIDPALASLQAAQRRPGAGGVRWRHGTAQDAPSAAFDLCLMTAHVSQIFVGDRDWHGVLRQVHRALVPGGRLAFDMRDPAARAWEAWDSAGEREVWSLPDGTEAETWCEVLDVSGHVVRFAEHTRFLPGQDVLTSTSALRFRSEAELRTSLHAAGFEVEHISGGWRGERVGEGCGELVVVARRS</sequence>
<dbReference type="Gene3D" id="3.40.50.150">
    <property type="entry name" value="Vaccinia Virus protein VP39"/>
    <property type="match status" value="1"/>
</dbReference>
<evidence type="ECO:0000259" key="4">
    <source>
        <dbReference type="Pfam" id="PF13649"/>
    </source>
</evidence>
<evidence type="ECO:0000256" key="1">
    <source>
        <dbReference type="ARBA" id="ARBA00022603"/>
    </source>
</evidence>
<evidence type="ECO:0000256" key="2">
    <source>
        <dbReference type="ARBA" id="ARBA00022679"/>
    </source>
</evidence>
<evidence type="ECO:0000256" key="3">
    <source>
        <dbReference type="ARBA" id="ARBA00022691"/>
    </source>
</evidence>
<gene>
    <name evidence="6" type="ORF">GCM10008021_23970</name>
    <name evidence="5" type="ORF">GCM10010914_25850</name>
</gene>
<evidence type="ECO:0000313" key="5">
    <source>
        <dbReference type="EMBL" id="GGI90262.1"/>
    </source>
</evidence>
<dbReference type="Proteomes" id="UP000630135">
    <property type="component" value="Unassembled WGS sequence"/>
</dbReference>
<keyword evidence="1 5" id="KW-0489">Methyltransferase</keyword>
<reference evidence="5" key="4">
    <citation type="submission" date="2023-08" db="EMBL/GenBank/DDBJ databases">
        <authorList>
            <person name="Sun Q."/>
            <person name="Zhou Y."/>
        </authorList>
    </citation>
    <scope>NUCLEOTIDE SEQUENCE</scope>
    <source>
        <strain evidence="6">CGMCC 1.8884</strain>
        <strain evidence="5">CGMCC 1.8885</strain>
    </source>
</reference>
<dbReference type="InterPro" id="IPR029063">
    <property type="entry name" value="SAM-dependent_MTases_sf"/>
</dbReference>
<dbReference type="PANTHER" id="PTHR43464:SF19">
    <property type="entry name" value="UBIQUINONE BIOSYNTHESIS O-METHYLTRANSFERASE, MITOCHONDRIAL"/>
    <property type="match status" value="1"/>
</dbReference>
<reference evidence="5" key="2">
    <citation type="journal article" date="2014" name="Int. J. Syst. Evol. Microbiol.">
        <title>Complete genome sequence of Corynebacterium casei LMG S-19264T (=DSM 44701T), isolated from a smear-ripened cheese.</title>
        <authorList>
            <consortium name="US DOE Joint Genome Institute (JGI-PGF)"/>
            <person name="Walter F."/>
            <person name="Albersmeier A."/>
            <person name="Kalinowski J."/>
            <person name="Ruckert C."/>
        </authorList>
    </citation>
    <scope>NUCLEOTIDE SEQUENCE</scope>
    <source>
        <strain evidence="5">CGMCC 1.8885</strain>
    </source>
</reference>
<comment type="caution">
    <text evidence="5">The sequence shown here is derived from an EMBL/GenBank/DDBJ whole genome shotgun (WGS) entry which is preliminary data.</text>
</comment>
<dbReference type="Pfam" id="PF13649">
    <property type="entry name" value="Methyltransf_25"/>
    <property type="match status" value="1"/>
</dbReference>
<dbReference type="GO" id="GO:0032259">
    <property type="term" value="P:methylation"/>
    <property type="evidence" value="ECO:0007669"/>
    <property type="project" value="UniProtKB-KW"/>
</dbReference>
<feature type="domain" description="Methyltransferase" evidence="4">
    <location>
        <begin position="42"/>
        <end position="133"/>
    </location>
</feature>
<dbReference type="RefSeq" id="WP_017870877.1">
    <property type="nucleotide sequence ID" value="NZ_BMLZ01000037.1"/>
</dbReference>
<dbReference type="GO" id="GO:0008168">
    <property type="term" value="F:methyltransferase activity"/>
    <property type="evidence" value="ECO:0007669"/>
    <property type="project" value="UniProtKB-KW"/>
</dbReference>
<evidence type="ECO:0000313" key="6">
    <source>
        <dbReference type="EMBL" id="GGP30746.1"/>
    </source>
</evidence>
<keyword evidence="2" id="KW-0808">Transferase</keyword>
<dbReference type="EMBL" id="BMLZ01000037">
    <property type="protein sequence ID" value="GGP30746.1"/>
    <property type="molecule type" value="Genomic_DNA"/>
</dbReference>
<protein>
    <submittedName>
        <fullName evidence="5">Methyltransferase type 11</fullName>
    </submittedName>
</protein>
<accession>A0AAV4KCQ9</accession>
<proteinExistence type="predicted"/>
<evidence type="ECO:0000313" key="8">
    <source>
        <dbReference type="Proteomes" id="UP000652720"/>
    </source>
</evidence>
<dbReference type="EMBL" id="BMMA01000032">
    <property type="protein sequence ID" value="GGI90262.1"/>
    <property type="molecule type" value="Genomic_DNA"/>
</dbReference>
<dbReference type="SUPFAM" id="SSF53335">
    <property type="entry name" value="S-adenosyl-L-methionine-dependent methyltransferases"/>
    <property type="match status" value="1"/>
</dbReference>
<name>A0AAV4KCQ9_9DEIO</name>
<keyword evidence="7" id="KW-1185">Reference proteome</keyword>
<reference evidence="7" key="3">
    <citation type="journal article" date="2019" name="Int. J. Syst. Evol. Microbiol.">
        <title>The Global Catalogue of Microorganisms (GCM) 10K type strain sequencing project: providing services to taxonomists for standard genome sequencing and annotation.</title>
        <authorList>
            <consortium name="The Broad Institute Genomics Platform"/>
            <consortium name="The Broad Institute Genome Sequencing Center for Infectious Disease"/>
            <person name="Wu L."/>
            <person name="Ma J."/>
        </authorList>
    </citation>
    <scope>NUCLEOTIDE SEQUENCE [LARGE SCALE GENOMIC DNA]</scope>
    <source>
        <strain evidence="7">CGMCC 1.8884</strain>
    </source>
</reference>
<keyword evidence="3" id="KW-0949">S-adenosyl-L-methionine</keyword>
<dbReference type="InterPro" id="IPR041698">
    <property type="entry name" value="Methyltransf_25"/>
</dbReference>
<evidence type="ECO:0000313" key="7">
    <source>
        <dbReference type="Proteomes" id="UP000630135"/>
    </source>
</evidence>
<dbReference type="AlphaFoldDB" id="A0AAV4KCQ9"/>
<dbReference type="PANTHER" id="PTHR43464">
    <property type="entry name" value="METHYLTRANSFERASE"/>
    <property type="match status" value="1"/>
</dbReference>
<dbReference type="GeneID" id="59166273"/>
<organism evidence="5 8">
    <name type="scientific">Deinococcus wulumuqiensis</name>
    <dbReference type="NCBI Taxonomy" id="980427"/>
    <lineage>
        <taxon>Bacteria</taxon>
        <taxon>Thermotogati</taxon>
        <taxon>Deinococcota</taxon>
        <taxon>Deinococci</taxon>
        <taxon>Deinococcales</taxon>
        <taxon>Deinococcaceae</taxon>
        <taxon>Deinococcus</taxon>
    </lineage>
</organism>